<feature type="transmembrane region" description="Helical" evidence="1">
    <location>
        <begin position="36"/>
        <end position="57"/>
    </location>
</feature>
<dbReference type="AlphaFoldDB" id="A0A857JP33"/>
<evidence type="ECO:0000313" key="3">
    <source>
        <dbReference type="Proteomes" id="UP000464524"/>
    </source>
</evidence>
<dbReference type="Proteomes" id="UP000464524">
    <property type="component" value="Chromosome"/>
</dbReference>
<sequence>MNMVDIINYICIISASKPNPLCQILVSAMSKTLKKILLVAAMVTLVGGTFTGIMTYSNIGFGDAFARQWALSFVQAVCVIFPTSVVVMWVMHKVVETLFVRLSSLHKNLIFGFGMALSMEAIMALSTTYRNIGLGDLQQFSQAFLASYFMVLPVALVFSPIVTLLLKPKMEAFLAS</sequence>
<gene>
    <name evidence="2" type="ORF">FX988_02965</name>
</gene>
<keyword evidence="3" id="KW-1185">Reference proteome</keyword>
<keyword evidence="1" id="KW-0812">Transmembrane</keyword>
<proteinExistence type="predicted"/>
<dbReference type="EMBL" id="CP047656">
    <property type="protein sequence ID" value="QHJ12707.1"/>
    <property type="molecule type" value="Genomic_DNA"/>
</dbReference>
<dbReference type="KEGG" id="pmes:FX988_02965"/>
<feature type="transmembrane region" description="Helical" evidence="1">
    <location>
        <begin position="110"/>
        <end position="132"/>
    </location>
</feature>
<name>A0A857JP33_9ALTE</name>
<accession>A0A857JP33</accession>
<evidence type="ECO:0008006" key="4">
    <source>
        <dbReference type="Google" id="ProtNLM"/>
    </source>
</evidence>
<organism evidence="2 3">
    <name type="scientific">Paraglaciecola mesophila</name>
    <dbReference type="NCBI Taxonomy" id="197222"/>
    <lineage>
        <taxon>Bacteria</taxon>
        <taxon>Pseudomonadati</taxon>
        <taxon>Pseudomonadota</taxon>
        <taxon>Gammaproteobacteria</taxon>
        <taxon>Alteromonadales</taxon>
        <taxon>Alteromonadaceae</taxon>
        <taxon>Paraglaciecola</taxon>
    </lineage>
</organism>
<dbReference type="InterPro" id="IPR021529">
    <property type="entry name" value="DUF2798"/>
</dbReference>
<protein>
    <recommendedName>
        <fullName evidence="4">DUF2798 domain-containing protein</fullName>
    </recommendedName>
</protein>
<feature type="transmembrane region" description="Helical" evidence="1">
    <location>
        <begin position="144"/>
        <end position="166"/>
    </location>
</feature>
<feature type="transmembrane region" description="Helical" evidence="1">
    <location>
        <begin position="69"/>
        <end position="90"/>
    </location>
</feature>
<reference evidence="2 3" key="1">
    <citation type="submission" date="2019-12" db="EMBL/GenBank/DDBJ databases">
        <title>Genome sequencing and assembly of endphytes of Porphyra tenera.</title>
        <authorList>
            <person name="Park J.M."/>
            <person name="Shin R."/>
            <person name="Jo S.H."/>
        </authorList>
    </citation>
    <scope>NUCLEOTIDE SEQUENCE [LARGE SCALE GENOMIC DNA]</scope>
    <source>
        <strain evidence="2 3">GPM4</strain>
    </source>
</reference>
<evidence type="ECO:0000256" key="1">
    <source>
        <dbReference type="SAM" id="Phobius"/>
    </source>
</evidence>
<evidence type="ECO:0000313" key="2">
    <source>
        <dbReference type="EMBL" id="QHJ12707.1"/>
    </source>
</evidence>
<dbReference type="Pfam" id="PF11391">
    <property type="entry name" value="DUF2798"/>
    <property type="match status" value="2"/>
</dbReference>
<keyword evidence="1" id="KW-1133">Transmembrane helix</keyword>
<keyword evidence="1" id="KW-0472">Membrane</keyword>